<dbReference type="Proteomes" id="UP000273786">
    <property type="component" value="Unassembled WGS sequence"/>
</dbReference>
<evidence type="ECO:0000256" key="1">
    <source>
        <dbReference type="SAM" id="SignalP"/>
    </source>
</evidence>
<accession>A0A3P3G4P8</accession>
<dbReference type="OrthoDB" id="7997311at2"/>
<dbReference type="AlphaFoldDB" id="A0A3P3G4P8"/>
<dbReference type="PIRSF" id="PIRSF034077">
    <property type="entry name" value="UCP034077"/>
    <property type="match status" value="1"/>
</dbReference>
<reference evidence="2 3" key="1">
    <citation type="submission" date="2018-11" db="EMBL/GenBank/DDBJ databases">
        <title>the genome of Mesorhizobium tamadayense DSM 28320.</title>
        <authorList>
            <person name="Gao J."/>
        </authorList>
    </citation>
    <scope>NUCLEOTIDE SEQUENCE [LARGE SCALE GENOMIC DNA]</scope>
    <source>
        <strain evidence="2 3">DSM 28320</strain>
    </source>
</reference>
<proteinExistence type="predicted"/>
<feature type="chain" id="PRO_5018058918" description="Cell envelope integrity protein TolA" evidence="1">
    <location>
        <begin position="24"/>
        <end position="129"/>
    </location>
</feature>
<keyword evidence="1" id="KW-0732">Signal</keyword>
<protein>
    <recommendedName>
        <fullName evidence="4">Cell envelope integrity protein TolA</fullName>
    </recommendedName>
</protein>
<dbReference type="RefSeq" id="WP_124996772.1">
    <property type="nucleotide sequence ID" value="NZ_RQXT01000006.1"/>
</dbReference>
<evidence type="ECO:0000313" key="3">
    <source>
        <dbReference type="Proteomes" id="UP000273786"/>
    </source>
</evidence>
<keyword evidence="3" id="KW-1185">Reference proteome</keyword>
<feature type="signal peptide" evidence="1">
    <location>
        <begin position="1"/>
        <end position="23"/>
    </location>
</feature>
<gene>
    <name evidence="2" type="ORF">EH240_07510</name>
</gene>
<dbReference type="EMBL" id="RQXT01000006">
    <property type="protein sequence ID" value="RRI04989.1"/>
    <property type="molecule type" value="Genomic_DNA"/>
</dbReference>
<name>A0A3P3G4P8_9HYPH</name>
<organism evidence="2 3">
    <name type="scientific">Mesorhizobium tamadayense</name>
    <dbReference type="NCBI Taxonomy" id="425306"/>
    <lineage>
        <taxon>Bacteria</taxon>
        <taxon>Pseudomonadati</taxon>
        <taxon>Pseudomonadota</taxon>
        <taxon>Alphaproteobacteria</taxon>
        <taxon>Hyphomicrobiales</taxon>
        <taxon>Phyllobacteriaceae</taxon>
        <taxon>Mesorhizobium</taxon>
    </lineage>
</organism>
<dbReference type="InterPro" id="IPR014587">
    <property type="entry name" value="UCP034077"/>
</dbReference>
<evidence type="ECO:0000313" key="2">
    <source>
        <dbReference type="EMBL" id="RRI04989.1"/>
    </source>
</evidence>
<dbReference type="Gene3D" id="3.30.1150.10">
    <property type="match status" value="1"/>
</dbReference>
<comment type="caution">
    <text evidence="2">The sequence shown here is derived from an EMBL/GenBank/DDBJ whole genome shotgun (WGS) entry which is preliminary data.</text>
</comment>
<sequence length="129" mass="13355">MSNTARLSAIASALLAMSFPADAASLNTMNEVGAALQACWTPPANSENSTVTLSFSFKRDGTLIGPPKPTGIKVGGNDKARQAYVDAATAALRNCLPLSFSPTLAQGIPGKVFTLQFNSPKSNAKAVKQ</sequence>
<evidence type="ECO:0008006" key="4">
    <source>
        <dbReference type="Google" id="ProtNLM"/>
    </source>
</evidence>